<feature type="transmembrane region" description="Helical" evidence="1">
    <location>
        <begin position="127"/>
        <end position="145"/>
    </location>
</feature>
<dbReference type="EMBL" id="JAMQBK010000078">
    <property type="protein sequence ID" value="MCM2374010.1"/>
    <property type="molecule type" value="Genomic_DNA"/>
</dbReference>
<reference evidence="2 3" key="1">
    <citation type="journal article" date="2022" name="Syst. Appl. Microbiol.">
        <title>Rhodopirellula aestuarii sp. nov., a novel member of the genus Rhodopirellula isolated from brackish sediments collected in the Tagus River estuary, Portugal.</title>
        <authorList>
            <person name="Vitorino I.R."/>
            <person name="Klimek D."/>
            <person name="Calusinska M."/>
            <person name="Lobo-da-Cunha A."/>
            <person name="Vasconcelos V."/>
            <person name="Lage O.M."/>
        </authorList>
    </citation>
    <scope>NUCLEOTIDE SEQUENCE [LARGE SCALE GENOMIC DNA]</scope>
    <source>
        <strain evidence="2 3">ICT_H3.1</strain>
    </source>
</reference>
<feature type="transmembrane region" description="Helical" evidence="1">
    <location>
        <begin position="160"/>
        <end position="187"/>
    </location>
</feature>
<feature type="transmembrane region" description="Helical" evidence="1">
    <location>
        <begin position="219"/>
        <end position="240"/>
    </location>
</feature>
<proteinExistence type="predicted"/>
<evidence type="ECO:0000313" key="3">
    <source>
        <dbReference type="Proteomes" id="UP001202961"/>
    </source>
</evidence>
<evidence type="ECO:0000313" key="2">
    <source>
        <dbReference type="EMBL" id="MCM2374010.1"/>
    </source>
</evidence>
<feature type="transmembrane region" description="Helical" evidence="1">
    <location>
        <begin position="30"/>
        <end position="50"/>
    </location>
</feature>
<dbReference type="RefSeq" id="WP_250931885.1">
    <property type="nucleotide sequence ID" value="NZ_JAMQBK010000078.1"/>
</dbReference>
<accession>A0ABT0UAT2</accession>
<keyword evidence="1" id="KW-1133">Transmembrane helix</keyword>
<dbReference type="Pfam" id="PF06182">
    <property type="entry name" value="ABC2_membrane_6"/>
    <property type="match status" value="1"/>
</dbReference>
<dbReference type="InterPro" id="IPR010390">
    <property type="entry name" value="ABC-2_transporter-like"/>
</dbReference>
<gene>
    <name evidence="2" type="ORF">NB063_25635</name>
</gene>
<organism evidence="2 3">
    <name type="scientific">Aporhodopirellula aestuarii</name>
    <dbReference type="NCBI Taxonomy" id="2950107"/>
    <lineage>
        <taxon>Bacteria</taxon>
        <taxon>Pseudomonadati</taxon>
        <taxon>Planctomycetota</taxon>
        <taxon>Planctomycetia</taxon>
        <taxon>Pirellulales</taxon>
        <taxon>Pirellulaceae</taxon>
        <taxon>Aporhodopirellula</taxon>
    </lineage>
</organism>
<protein>
    <submittedName>
        <fullName evidence="2">ABC-2 family transporter protein</fullName>
    </submittedName>
</protein>
<feature type="transmembrane region" description="Helical" evidence="1">
    <location>
        <begin position="70"/>
        <end position="89"/>
    </location>
</feature>
<dbReference type="PANTHER" id="PTHR36833">
    <property type="entry name" value="SLR0610 PROTEIN-RELATED"/>
    <property type="match status" value="1"/>
</dbReference>
<feature type="transmembrane region" description="Helical" evidence="1">
    <location>
        <begin position="252"/>
        <end position="273"/>
    </location>
</feature>
<keyword evidence="1" id="KW-0472">Membrane</keyword>
<name>A0ABT0UAT2_9BACT</name>
<evidence type="ECO:0000256" key="1">
    <source>
        <dbReference type="SAM" id="Phobius"/>
    </source>
</evidence>
<sequence>MLAELNRYRRVFLTFAQNSLVRDMTFRTNFVIECLSSLGWTLMNVGFYLIIFEHTKSIGADSGWDREKFFLFLATTWFINSLVQAFFMPNAEEFSELIRTGGLDFALLKPIDTQFLISFRRVSWSSLANFGAGIVIAAVSLWQLATREVDPYVPSALSCVLYVLFCGCGVAIMYSLMICLSATSIWLGRNQTLYNFWFYITNFSRYPMEIYNRGWGQPLYGLFTFVIPVLVVVNVPARILARPVEPSGDGEWWLIGWALIATVMSVLASRWVFRTALGSYRSASS</sequence>
<comment type="caution">
    <text evidence="2">The sequence shown here is derived from an EMBL/GenBank/DDBJ whole genome shotgun (WGS) entry which is preliminary data.</text>
</comment>
<dbReference type="Proteomes" id="UP001202961">
    <property type="component" value="Unassembled WGS sequence"/>
</dbReference>
<keyword evidence="3" id="KW-1185">Reference proteome</keyword>
<dbReference type="PANTHER" id="PTHR36833:SF2">
    <property type="entry name" value="SLR0610 PROTEIN"/>
    <property type="match status" value="1"/>
</dbReference>
<keyword evidence="1" id="KW-0812">Transmembrane</keyword>